<evidence type="ECO:0000256" key="1">
    <source>
        <dbReference type="ARBA" id="ARBA00007274"/>
    </source>
</evidence>
<keyword evidence="7" id="KW-1185">Reference proteome</keyword>
<dbReference type="InterPro" id="IPR020019">
    <property type="entry name" value="AcTrfase_PglD-like"/>
</dbReference>
<gene>
    <name evidence="6" type="ORF">F1003_10615</name>
</gene>
<proteinExistence type="inferred from homology"/>
<sequence length="212" mass="23348">MNKNTLGIIGAGDLGQQIAHYAISDGHYEHIVFFDDFISKDTIVKKYKVIGNINDVLNSYKSNVFDKAIIAVGYKHLKFREKVFENLAEHIEFATIVHSSTYVDQSSKIGKGVFIYPNCVIDSNVVIKNDVVINISTSICHDSIINDHTFLSPCIIISGFCNIGKRCNLGVGTTVIDSININDDIQTGGATVVVNNLSKKGLYFGNPARFIK</sequence>
<reference evidence="6 7" key="1">
    <citation type="submission" date="2019-11" db="EMBL/GenBank/DDBJ databases">
        <title>Winogradskyella ouciana sp. nov., isolated from the hadal seawater of the Mariana Trench.</title>
        <authorList>
            <person name="Liu R."/>
        </authorList>
    </citation>
    <scope>NUCLEOTIDE SEQUENCE [LARGE SCALE GENOMIC DNA]</scope>
    <source>
        <strain evidence="6 7">ZXX205</strain>
    </source>
</reference>
<protein>
    <recommendedName>
        <fullName evidence="8">Sugar O-acyltransferase, sialic acid O-acetyltransferase NeuD family</fullName>
    </recommendedName>
</protein>
<dbReference type="Proteomes" id="UP000447545">
    <property type="component" value="Unassembled WGS sequence"/>
</dbReference>
<organism evidence="6 7">
    <name type="scientific">Winogradskyella ouciana</name>
    <dbReference type="NCBI Taxonomy" id="2608631"/>
    <lineage>
        <taxon>Bacteria</taxon>
        <taxon>Pseudomonadati</taxon>
        <taxon>Bacteroidota</taxon>
        <taxon>Flavobacteriia</taxon>
        <taxon>Flavobacteriales</taxon>
        <taxon>Flavobacteriaceae</taxon>
        <taxon>Winogradskyella</taxon>
    </lineage>
</organism>
<name>A0A7K1GE55_9FLAO</name>
<dbReference type="Pfam" id="PF17836">
    <property type="entry name" value="PglD_N"/>
    <property type="match status" value="1"/>
</dbReference>
<dbReference type="InterPro" id="IPR050179">
    <property type="entry name" value="Trans_hexapeptide_repeat"/>
</dbReference>
<evidence type="ECO:0000259" key="5">
    <source>
        <dbReference type="Pfam" id="PF25087"/>
    </source>
</evidence>
<feature type="site" description="Increases basicity of active site His" evidence="2">
    <location>
        <position position="142"/>
    </location>
</feature>
<dbReference type="PANTHER" id="PTHR43300:SF7">
    <property type="entry name" value="UDP-N-ACETYLBACILLOSAMINE N-ACETYLTRANSFERASE"/>
    <property type="match status" value="1"/>
</dbReference>
<dbReference type="PANTHER" id="PTHR43300">
    <property type="entry name" value="ACETYLTRANSFERASE"/>
    <property type="match status" value="1"/>
</dbReference>
<evidence type="ECO:0000256" key="2">
    <source>
        <dbReference type="PIRSR" id="PIRSR620019-1"/>
    </source>
</evidence>
<dbReference type="Pfam" id="PF25087">
    <property type="entry name" value="GMPPB_C"/>
    <property type="match status" value="1"/>
</dbReference>
<dbReference type="SUPFAM" id="SSF51161">
    <property type="entry name" value="Trimeric LpxA-like enzymes"/>
    <property type="match status" value="1"/>
</dbReference>
<comment type="caution">
    <text evidence="6">The sequence shown here is derived from an EMBL/GenBank/DDBJ whole genome shotgun (WGS) entry which is preliminary data.</text>
</comment>
<dbReference type="RefSeq" id="WP_155089401.1">
    <property type="nucleotide sequence ID" value="NZ_WJYA01000006.1"/>
</dbReference>
<dbReference type="Gene3D" id="2.160.10.10">
    <property type="entry name" value="Hexapeptide repeat proteins"/>
    <property type="match status" value="1"/>
</dbReference>
<dbReference type="EMBL" id="WJYA01000006">
    <property type="protein sequence ID" value="MTE27381.1"/>
    <property type="molecule type" value="Genomic_DNA"/>
</dbReference>
<dbReference type="AlphaFoldDB" id="A0A7K1GE55"/>
<evidence type="ECO:0000313" key="6">
    <source>
        <dbReference type="EMBL" id="MTE27381.1"/>
    </source>
</evidence>
<dbReference type="CDD" id="cd03360">
    <property type="entry name" value="LbH_AT_putative"/>
    <property type="match status" value="1"/>
</dbReference>
<dbReference type="InterPro" id="IPR056729">
    <property type="entry name" value="GMPPB_C"/>
</dbReference>
<comment type="similarity">
    <text evidence="1">Belongs to the transferase hexapeptide repeat family.</text>
</comment>
<evidence type="ECO:0008006" key="8">
    <source>
        <dbReference type="Google" id="ProtNLM"/>
    </source>
</evidence>
<accession>A0A7K1GE55</accession>
<evidence type="ECO:0000313" key="7">
    <source>
        <dbReference type="Proteomes" id="UP000447545"/>
    </source>
</evidence>
<dbReference type="InterPro" id="IPR011004">
    <property type="entry name" value="Trimer_LpxA-like_sf"/>
</dbReference>
<feature type="binding site" evidence="3">
    <location>
        <position position="189"/>
    </location>
    <ligand>
        <name>acetyl-CoA</name>
        <dbReference type="ChEBI" id="CHEBI:57288"/>
    </ligand>
</feature>
<dbReference type="InterPro" id="IPR041561">
    <property type="entry name" value="PglD_N"/>
</dbReference>
<evidence type="ECO:0000256" key="3">
    <source>
        <dbReference type="PIRSR" id="PIRSR620019-2"/>
    </source>
</evidence>
<feature type="domain" description="Mannose-1-phosphate guanyltransferase C-terminal" evidence="5">
    <location>
        <begin position="100"/>
        <end position="194"/>
    </location>
</feature>
<dbReference type="Gene3D" id="3.40.50.20">
    <property type="match status" value="1"/>
</dbReference>
<evidence type="ECO:0000259" key="4">
    <source>
        <dbReference type="Pfam" id="PF17836"/>
    </source>
</evidence>
<feature type="active site" description="Proton acceptor" evidence="2">
    <location>
        <position position="141"/>
    </location>
</feature>
<feature type="domain" description="PglD N-terminal" evidence="4">
    <location>
        <begin position="6"/>
        <end position="87"/>
    </location>
</feature>